<keyword evidence="1 2" id="KW-0378">Hydrolase</keyword>
<evidence type="ECO:0000313" key="6">
    <source>
        <dbReference type="Proteomes" id="UP000266693"/>
    </source>
</evidence>
<dbReference type="PANTHER" id="PTHR11373:SF43">
    <property type="entry name" value="DEOXYGUANOSINETRIPHOSPHATE TRIPHOSPHOHYDROLASE-LIKE PROTEIN"/>
    <property type="match status" value="1"/>
</dbReference>
<dbReference type="InterPro" id="IPR026875">
    <property type="entry name" value="PHydrolase_assoc_dom"/>
</dbReference>
<keyword evidence="6" id="KW-1185">Reference proteome</keyword>
<dbReference type="PANTHER" id="PTHR11373">
    <property type="entry name" value="DEOXYNUCLEOSIDE TRIPHOSPHATE TRIPHOSPHOHYDROLASE"/>
    <property type="match status" value="1"/>
</dbReference>
<dbReference type="SUPFAM" id="SSF109604">
    <property type="entry name" value="HD-domain/PDEase-like"/>
    <property type="match status" value="1"/>
</dbReference>
<dbReference type="InterPro" id="IPR006674">
    <property type="entry name" value="HD_domain"/>
</dbReference>
<accession>A0A396RNL1</accession>
<proteinExistence type="inferred from homology"/>
<evidence type="ECO:0000256" key="1">
    <source>
        <dbReference type="ARBA" id="ARBA00022801"/>
    </source>
</evidence>
<sequence>MERRTLAALASDPAASRGRLHDEGTEAVRGGVRDAFQRDRDRIIHSISFRRLRHKTQVFMAPDGDHFRVRLTHSLEVAQIGRTVARALGLNEDLTEALCLAHDIGHPPFGHAGEDALREALAGHGGFDHNGHTLRALTRLECPYPAWPGLNLGWETLEGLAKHNGPVAAPGWALVGVDAEWPLDLTRWPSLEAQIAAIADDIAYDNHDIDDGLRSGLLSLDQLLAVPLIARGWNAVRARYPGISDDRLTGELTRSQIGVMVSDLIDETRRRVAAAGIETADDVRGAGQALAGFSEATAGEERALKRFMYAELYHHPQQTAAAEMARGVVAKLFAAYADDPRRLPPEWRERLPEGEPQRSRHIADFIAGMTDRYAIARHREHVGEVDLPEAF</sequence>
<dbReference type="Proteomes" id="UP000266693">
    <property type="component" value="Unassembled WGS sequence"/>
</dbReference>
<dbReference type="Pfam" id="PF13286">
    <property type="entry name" value="HD_assoc"/>
    <property type="match status" value="1"/>
</dbReference>
<gene>
    <name evidence="5" type="ORF">D1610_05965</name>
</gene>
<dbReference type="OrthoDB" id="9803619at2"/>
<evidence type="ECO:0000256" key="2">
    <source>
        <dbReference type="HAMAP-Rule" id="MF_01212"/>
    </source>
</evidence>
<dbReference type="PROSITE" id="PS51831">
    <property type="entry name" value="HD"/>
    <property type="match status" value="1"/>
</dbReference>
<dbReference type="GO" id="GO:0008832">
    <property type="term" value="F:dGTPase activity"/>
    <property type="evidence" value="ECO:0007669"/>
    <property type="project" value="TreeGrafter"/>
</dbReference>
<comment type="similarity">
    <text evidence="2">Belongs to the dGTPase family. Type 2 subfamily.</text>
</comment>
<evidence type="ECO:0000256" key="3">
    <source>
        <dbReference type="SAM" id="MobiDB-lite"/>
    </source>
</evidence>
<dbReference type="InterPro" id="IPR006261">
    <property type="entry name" value="dGTPase"/>
</dbReference>
<reference evidence="5 6" key="1">
    <citation type="submission" date="2018-08" db="EMBL/GenBank/DDBJ databases">
        <title>The multiple taxonomic identification of Sphingomonas gilva.</title>
        <authorList>
            <person name="Zhu D."/>
            <person name="Zheng S."/>
        </authorList>
    </citation>
    <scope>NUCLEOTIDE SEQUENCE [LARGE SCALE GENOMIC DNA]</scope>
    <source>
        <strain evidence="5 6">ZDH117</strain>
    </source>
</reference>
<evidence type="ECO:0000313" key="5">
    <source>
        <dbReference type="EMBL" id="RHW18040.1"/>
    </source>
</evidence>
<protein>
    <recommendedName>
        <fullName evidence="2">Deoxyguanosinetriphosphate triphosphohydrolase-like protein</fullName>
    </recommendedName>
</protein>
<feature type="domain" description="HD" evidence="4">
    <location>
        <begin position="70"/>
        <end position="205"/>
    </location>
</feature>
<dbReference type="Pfam" id="PF01966">
    <property type="entry name" value="HD"/>
    <property type="match status" value="1"/>
</dbReference>
<dbReference type="AlphaFoldDB" id="A0A396RNL1"/>
<dbReference type="Gene3D" id="1.10.3210.10">
    <property type="entry name" value="Hypothetical protein af1432"/>
    <property type="match status" value="1"/>
</dbReference>
<dbReference type="InterPro" id="IPR003607">
    <property type="entry name" value="HD/PDEase_dom"/>
</dbReference>
<dbReference type="InterPro" id="IPR050135">
    <property type="entry name" value="dGTPase-like"/>
</dbReference>
<dbReference type="NCBIfam" id="TIGR01353">
    <property type="entry name" value="dGTP_triPase"/>
    <property type="match status" value="1"/>
</dbReference>
<feature type="region of interest" description="Disordered" evidence="3">
    <location>
        <begin position="1"/>
        <end position="25"/>
    </location>
</feature>
<dbReference type="NCBIfam" id="NF002326">
    <property type="entry name" value="PRK01286.1-1"/>
    <property type="match status" value="1"/>
</dbReference>
<dbReference type="HAMAP" id="MF_01212">
    <property type="entry name" value="dGTPase_type2"/>
    <property type="match status" value="1"/>
</dbReference>
<dbReference type="RefSeq" id="WP_118863232.1">
    <property type="nucleotide sequence ID" value="NZ_QWLV01000002.1"/>
</dbReference>
<dbReference type="EMBL" id="QWLV01000002">
    <property type="protein sequence ID" value="RHW18040.1"/>
    <property type="molecule type" value="Genomic_DNA"/>
</dbReference>
<dbReference type="CDD" id="cd00077">
    <property type="entry name" value="HDc"/>
    <property type="match status" value="1"/>
</dbReference>
<dbReference type="SMART" id="SM00471">
    <property type="entry name" value="HDc"/>
    <property type="match status" value="1"/>
</dbReference>
<organism evidence="5 6">
    <name type="scientific">Sphingomonas gilva</name>
    <dbReference type="NCBI Taxonomy" id="2305907"/>
    <lineage>
        <taxon>Bacteria</taxon>
        <taxon>Pseudomonadati</taxon>
        <taxon>Pseudomonadota</taxon>
        <taxon>Alphaproteobacteria</taxon>
        <taxon>Sphingomonadales</taxon>
        <taxon>Sphingomonadaceae</taxon>
        <taxon>Sphingomonas</taxon>
    </lineage>
</organism>
<dbReference type="InterPro" id="IPR023023">
    <property type="entry name" value="dNTPase_2"/>
</dbReference>
<dbReference type="GO" id="GO:0006203">
    <property type="term" value="P:dGTP catabolic process"/>
    <property type="evidence" value="ECO:0007669"/>
    <property type="project" value="TreeGrafter"/>
</dbReference>
<evidence type="ECO:0000259" key="4">
    <source>
        <dbReference type="PROSITE" id="PS51831"/>
    </source>
</evidence>
<name>A0A396RNL1_9SPHN</name>
<comment type="caution">
    <text evidence="5">The sequence shown here is derived from an EMBL/GenBank/DDBJ whole genome shotgun (WGS) entry which is preliminary data.</text>
</comment>